<keyword evidence="2" id="KW-0418">Kinase</keyword>
<dbReference type="RefSeq" id="WP_190423993.1">
    <property type="nucleotide sequence ID" value="NZ_JAAOCA010000029.1"/>
</dbReference>
<keyword evidence="3" id="KW-1185">Reference proteome</keyword>
<gene>
    <name evidence="2" type="ORF">HAQ05_20590</name>
</gene>
<feature type="region of interest" description="Disordered" evidence="1">
    <location>
        <begin position="1"/>
        <end position="136"/>
    </location>
</feature>
<protein>
    <submittedName>
        <fullName evidence="2">Serine kinase/phosphatase</fullName>
    </submittedName>
</protein>
<accession>A0ABR7Z6Q6</accession>
<feature type="compositionally biased region" description="Basic and acidic residues" evidence="1">
    <location>
        <begin position="37"/>
        <end position="52"/>
    </location>
</feature>
<comment type="caution">
    <text evidence="2">The sequence shown here is derived from an EMBL/GenBank/DDBJ whole genome shotgun (WGS) entry which is preliminary data.</text>
</comment>
<dbReference type="GO" id="GO:0016301">
    <property type="term" value="F:kinase activity"/>
    <property type="evidence" value="ECO:0007669"/>
    <property type="project" value="UniProtKB-KW"/>
</dbReference>
<evidence type="ECO:0000313" key="2">
    <source>
        <dbReference type="EMBL" id="MBD1601082.1"/>
    </source>
</evidence>
<reference evidence="2 3" key="1">
    <citation type="journal article" date="2020" name="Insects">
        <title>Bacteria Belonging to Pseudomonas typographi sp. nov. from the Bark Beetle Ips typographus Have Genomic Potential to Aid in the Host Ecology.</title>
        <authorList>
            <person name="Peral-Aranega E."/>
            <person name="Saati-Santamaria Z."/>
            <person name="Kolarik M."/>
            <person name="Rivas R."/>
            <person name="Garcia-Fraile P."/>
        </authorList>
    </citation>
    <scope>NUCLEOTIDE SEQUENCE [LARGE SCALE GENOMIC DNA]</scope>
    <source>
        <strain evidence="2 3">CA3A</strain>
    </source>
</reference>
<feature type="compositionally biased region" description="Basic and acidic residues" evidence="1">
    <location>
        <begin position="84"/>
        <end position="115"/>
    </location>
</feature>
<organism evidence="2 3">
    <name type="scientific">Pseudomonas typographi</name>
    <dbReference type="NCBI Taxonomy" id="2715964"/>
    <lineage>
        <taxon>Bacteria</taxon>
        <taxon>Pseudomonadati</taxon>
        <taxon>Pseudomonadota</taxon>
        <taxon>Gammaproteobacteria</taxon>
        <taxon>Pseudomonadales</taxon>
        <taxon>Pseudomonadaceae</taxon>
        <taxon>Pseudomonas</taxon>
    </lineage>
</organism>
<evidence type="ECO:0000313" key="3">
    <source>
        <dbReference type="Proteomes" id="UP000805841"/>
    </source>
</evidence>
<name>A0ABR7Z6Q6_9PSED</name>
<proteinExistence type="predicted"/>
<feature type="compositionally biased region" description="Basic and acidic residues" evidence="1">
    <location>
        <begin position="125"/>
        <end position="136"/>
    </location>
</feature>
<evidence type="ECO:0000256" key="1">
    <source>
        <dbReference type="SAM" id="MobiDB-lite"/>
    </source>
</evidence>
<sequence length="136" mass="14874">MTRPQRPLNAEEPLPIDDDNDRMGSVHPLDFDDTDEPSGKIGDELPADERAQELSAQRTREAGMTGASTDDHHNTEDDLAPEVLIREDGARSSQERGKGKPADRDLSEADSDHIGAGHGFDEEELAHIKPLDGKPE</sequence>
<dbReference type="EMBL" id="JAAOCA010000029">
    <property type="protein sequence ID" value="MBD1601082.1"/>
    <property type="molecule type" value="Genomic_DNA"/>
</dbReference>
<keyword evidence="2" id="KW-0808">Transferase</keyword>
<dbReference type="Proteomes" id="UP000805841">
    <property type="component" value="Unassembled WGS sequence"/>
</dbReference>